<organism evidence="11 12">
    <name type="scientific">Rarispira pelagica</name>
    <dbReference type="NCBI Taxonomy" id="3141764"/>
    <lineage>
        <taxon>Bacteria</taxon>
        <taxon>Pseudomonadati</taxon>
        <taxon>Spirochaetota</taxon>
        <taxon>Spirochaetia</taxon>
        <taxon>Winmispirales</taxon>
        <taxon>Winmispiraceae</taxon>
        <taxon>Rarispira</taxon>
    </lineage>
</organism>
<comment type="caution">
    <text evidence="11">The sequence shown here is derived from an EMBL/GenBank/DDBJ whole genome shotgun (WGS) entry which is preliminary data.</text>
</comment>
<dbReference type="PANTHER" id="PTHR44936">
    <property type="entry name" value="SENSOR PROTEIN CREC"/>
    <property type="match status" value="1"/>
</dbReference>
<sequence>MREKRLIYRIFLALGLSFAILSALLSVVLVFSLNASTGALEREREKQIEKSVAEAVKELASSGEPFTRQSLNITLRGFRDSLLFLFVFDNRRDLIYSFIKWDFLPPEARTLLRGRIGDPNFPQGMGGMMKSPPINMDDFLDIPKPVPVMKSGTVVAYISVKTLPVSDSREWAAFLSRLVPILIAGVFLSLLVAGIVLFFVTSDIARVTELLADGLDRIGRGQRNVSFPFVGISELAIISRSASKLQEQLLQEERLRIQWAQDIAHDLRTPITALRSQLELLEEGIVSAEPARIEKLLAELGRLEELVSALSILTRLESPETLITTEPVDIKRILEQTAIRFAEAKDRPLKIETEQCAEGSFVLADPSLLIRLLENLLDNAYKHAKGDGPVIASLKSPLSGKDFPPELLRNIKTERSLRNAQTAFPYAGQKKEPHNEQNDTRKYILLVISNPGKIEKSDLPYIFERLYRGEKSRGSRGSGLGLSIAKAITEKFSGTIRAENSQDRVNISLVFPLAEKE</sequence>
<dbReference type="CDD" id="cd00075">
    <property type="entry name" value="HATPase"/>
    <property type="match status" value="1"/>
</dbReference>
<keyword evidence="5" id="KW-0808">Transferase</keyword>
<evidence type="ECO:0000256" key="5">
    <source>
        <dbReference type="ARBA" id="ARBA00022679"/>
    </source>
</evidence>
<dbReference type="InterPro" id="IPR005467">
    <property type="entry name" value="His_kinase_dom"/>
</dbReference>
<evidence type="ECO:0000313" key="12">
    <source>
        <dbReference type="Proteomes" id="UP001466331"/>
    </source>
</evidence>
<keyword evidence="8" id="KW-0067">ATP-binding</keyword>
<comment type="subcellular location">
    <subcellularLocation>
        <location evidence="2">Cell membrane</location>
        <topology evidence="2">Multi-pass membrane protein</topology>
    </subcellularLocation>
</comment>
<name>A0ABU9U9Q6_9SPIR</name>
<gene>
    <name evidence="11" type="ORF">WKV44_02415</name>
</gene>
<evidence type="ECO:0000259" key="10">
    <source>
        <dbReference type="PROSITE" id="PS50109"/>
    </source>
</evidence>
<evidence type="ECO:0000313" key="11">
    <source>
        <dbReference type="EMBL" id="MEM5947388.1"/>
    </source>
</evidence>
<dbReference type="InterPro" id="IPR036097">
    <property type="entry name" value="HisK_dim/P_sf"/>
</dbReference>
<dbReference type="Gene3D" id="3.30.565.10">
    <property type="entry name" value="Histidine kinase-like ATPase, C-terminal domain"/>
    <property type="match status" value="1"/>
</dbReference>
<feature type="transmembrane region" description="Helical" evidence="9">
    <location>
        <begin position="6"/>
        <end position="33"/>
    </location>
</feature>
<dbReference type="CDD" id="cd00082">
    <property type="entry name" value="HisKA"/>
    <property type="match status" value="1"/>
</dbReference>
<evidence type="ECO:0000256" key="6">
    <source>
        <dbReference type="ARBA" id="ARBA00022741"/>
    </source>
</evidence>
<dbReference type="PANTHER" id="PTHR44936:SF10">
    <property type="entry name" value="SENSOR PROTEIN RSTB"/>
    <property type="match status" value="1"/>
</dbReference>
<keyword evidence="9" id="KW-1133">Transmembrane helix</keyword>
<feature type="transmembrane region" description="Helical" evidence="9">
    <location>
        <begin position="178"/>
        <end position="200"/>
    </location>
</feature>
<keyword evidence="9" id="KW-0812">Transmembrane</keyword>
<dbReference type="SMART" id="SM00387">
    <property type="entry name" value="HATPase_c"/>
    <property type="match status" value="1"/>
</dbReference>
<keyword evidence="7 11" id="KW-0418">Kinase</keyword>
<protein>
    <recommendedName>
        <fullName evidence="3">histidine kinase</fullName>
        <ecNumber evidence="3">2.7.13.3</ecNumber>
    </recommendedName>
</protein>
<dbReference type="InterPro" id="IPR003661">
    <property type="entry name" value="HisK_dim/P_dom"/>
</dbReference>
<evidence type="ECO:0000256" key="9">
    <source>
        <dbReference type="SAM" id="Phobius"/>
    </source>
</evidence>
<evidence type="ECO:0000256" key="2">
    <source>
        <dbReference type="ARBA" id="ARBA00004651"/>
    </source>
</evidence>
<evidence type="ECO:0000256" key="4">
    <source>
        <dbReference type="ARBA" id="ARBA00022475"/>
    </source>
</evidence>
<dbReference type="PROSITE" id="PS50109">
    <property type="entry name" value="HIS_KIN"/>
    <property type="match status" value="1"/>
</dbReference>
<reference evidence="11 12" key="1">
    <citation type="submission" date="2024-03" db="EMBL/GenBank/DDBJ databases">
        <title>Ignisphaera cupida sp. nov., a hyperthermophilic hydrolytic archaeon from a hot spring of Kamchatka, and proposal of Ignisphaeraceae fam. nov.</title>
        <authorList>
            <person name="Podosokorskaya O.A."/>
            <person name="Elcheninov A.G."/>
            <person name="Maltseva A.I."/>
            <person name="Zayulina K.S."/>
            <person name="Novikov A."/>
            <person name="Merkel A.Y."/>
        </authorList>
    </citation>
    <scope>NUCLEOTIDE SEQUENCE [LARGE SCALE GENOMIC DNA]</scope>
    <source>
        <strain evidence="11 12">38H-sp</strain>
    </source>
</reference>
<dbReference type="InterPro" id="IPR036890">
    <property type="entry name" value="HATPase_C_sf"/>
</dbReference>
<dbReference type="SUPFAM" id="SSF55874">
    <property type="entry name" value="ATPase domain of HSP90 chaperone/DNA topoisomerase II/histidine kinase"/>
    <property type="match status" value="1"/>
</dbReference>
<dbReference type="GO" id="GO:0016301">
    <property type="term" value="F:kinase activity"/>
    <property type="evidence" value="ECO:0007669"/>
    <property type="project" value="UniProtKB-KW"/>
</dbReference>
<keyword evidence="9" id="KW-0472">Membrane</keyword>
<evidence type="ECO:0000256" key="8">
    <source>
        <dbReference type="ARBA" id="ARBA00022840"/>
    </source>
</evidence>
<dbReference type="EMBL" id="JBCHKQ010000001">
    <property type="protein sequence ID" value="MEM5947388.1"/>
    <property type="molecule type" value="Genomic_DNA"/>
</dbReference>
<keyword evidence="12" id="KW-1185">Reference proteome</keyword>
<feature type="domain" description="Histidine kinase" evidence="10">
    <location>
        <begin position="262"/>
        <end position="515"/>
    </location>
</feature>
<dbReference type="InterPro" id="IPR003594">
    <property type="entry name" value="HATPase_dom"/>
</dbReference>
<keyword evidence="4" id="KW-1003">Cell membrane</keyword>
<dbReference type="SUPFAM" id="SSF47384">
    <property type="entry name" value="Homodimeric domain of signal transducing histidine kinase"/>
    <property type="match status" value="1"/>
</dbReference>
<dbReference type="Pfam" id="PF02518">
    <property type="entry name" value="HATPase_c"/>
    <property type="match status" value="1"/>
</dbReference>
<proteinExistence type="predicted"/>
<keyword evidence="6" id="KW-0547">Nucleotide-binding</keyword>
<dbReference type="Gene3D" id="1.10.287.130">
    <property type="match status" value="1"/>
</dbReference>
<evidence type="ECO:0000256" key="7">
    <source>
        <dbReference type="ARBA" id="ARBA00022777"/>
    </source>
</evidence>
<comment type="catalytic activity">
    <reaction evidence="1">
        <text>ATP + protein L-histidine = ADP + protein N-phospho-L-histidine.</text>
        <dbReference type="EC" id="2.7.13.3"/>
    </reaction>
</comment>
<dbReference type="InterPro" id="IPR050980">
    <property type="entry name" value="2C_sensor_his_kinase"/>
</dbReference>
<dbReference type="Proteomes" id="UP001466331">
    <property type="component" value="Unassembled WGS sequence"/>
</dbReference>
<evidence type="ECO:0000256" key="3">
    <source>
        <dbReference type="ARBA" id="ARBA00012438"/>
    </source>
</evidence>
<dbReference type="SMART" id="SM00388">
    <property type="entry name" value="HisKA"/>
    <property type="match status" value="1"/>
</dbReference>
<dbReference type="RefSeq" id="WP_420068837.1">
    <property type="nucleotide sequence ID" value="NZ_JBCHKQ010000001.1"/>
</dbReference>
<accession>A0ABU9U9Q6</accession>
<dbReference type="Pfam" id="PF00512">
    <property type="entry name" value="HisKA"/>
    <property type="match status" value="1"/>
</dbReference>
<evidence type="ECO:0000256" key="1">
    <source>
        <dbReference type="ARBA" id="ARBA00000085"/>
    </source>
</evidence>
<dbReference type="EC" id="2.7.13.3" evidence="3"/>